<dbReference type="GO" id="GO:0120147">
    <property type="term" value="F:formylglycine-generating oxidase activity"/>
    <property type="evidence" value="ECO:0007669"/>
    <property type="project" value="TreeGrafter"/>
</dbReference>
<dbReference type="InterPro" id="IPR016187">
    <property type="entry name" value="CTDL_fold"/>
</dbReference>
<dbReference type="InterPro" id="IPR042095">
    <property type="entry name" value="SUMF_sf"/>
</dbReference>
<dbReference type="InterPro" id="IPR005532">
    <property type="entry name" value="SUMF_dom"/>
</dbReference>
<dbReference type="EMBL" id="CAIM01000227">
    <property type="protein sequence ID" value="CCI17663.1"/>
    <property type="molecule type" value="Genomic_DNA"/>
</dbReference>
<name>I4H6I9_MICAE</name>
<organism evidence="2 3">
    <name type="scientific">Microcystis aeruginosa PCC 9807</name>
    <dbReference type="NCBI Taxonomy" id="1160283"/>
    <lineage>
        <taxon>Bacteria</taxon>
        <taxon>Bacillati</taxon>
        <taxon>Cyanobacteriota</taxon>
        <taxon>Cyanophyceae</taxon>
        <taxon>Oscillatoriophycideae</taxon>
        <taxon>Chroococcales</taxon>
        <taxon>Microcystaceae</taxon>
        <taxon>Microcystis</taxon>
    </lineage>
</organism>
<proteinExistence type="predicted"/>
<feature type="domain" description="Sulfatase-modifying factor enzyme-like" evidence="1">
    <location>
        <begin position="114"/>
        <end position="315"/>
    </location>
</feature>
<protein>
    <submittedName>
        <fullName evidence="2">Similar to tr|Q8YS65|Q8YS65</fullName>
    </submittedName>
</protein>
<evidence type="ECO:0000313" key="3">
    <source>
        <dbReference type="Proteomes" id="UP000003613"/>
    </source>
</evidence>
<dbReference type="HOGENOM" id="CLU_012431_2_3_3"/>
<dbReference type="PANTHER" id="PTHR23150:SF19">
    <property type="entry name" value="FORMYLGLYCINE-GENERATING ENZYME"/>
    <property type="match status" value="1"/>
</dbReference>
<accession>I4H6I9</accession>
<evidence type="ECO:0000259" key="1">
    <source>
        <dbReference type="Pfam" id="PF03781"/>
    </source>
</evidence>
<dbReference type="SUPFAM" id="SSF56436">
    <property type="entry name" value="C-type lectin-like"/>
    <property type="match status" value="1"/>
</dbReference>
<comment type="caution">
    <text evidence="2">The sequence shown here is derived from an EMBL/GenBank/DDBJ whole genome shotgun (WGS) entry which is preliminary data.</text>
</comment>
<dbReference type="InterPro" id="IPR051043">
    <property type="entry name" value="Sulfatase_Mod_Factor_Kinase"/>
</dbReference>
<dbReference type="Pfam" id="PF03781">
    <property type="entry name" value="FGE-sulfatase"/>
    <property type="match status" value="1"/>
</dbReference>
<evidence type="ECO:0000313" key="2">
    <source>
        <dbReference type="EMBL" id="CCI17663.1"/>
    </source>
</evidence>
<dbReference type="PANTHER" id="PTHR23150">
    <property type="entry name" value="SULFATASE MODIFYING FACTOR 1, 2"/>
    <property type="match status" value="1"/>
</dbReference>
<dbReference type="AlphaFoldDB" id="I4H6I9"/>
<reference evidence="2 3" key="1">
    <citation type="submission" date="2012-04" db="EMBL/GenBank/DDBJ databases">
        <authorList>
            <person name="Genoscope - CEA"/>
        </authorList>
    </citation>
    <scope>NUCLEOTIDE SEQUENCE [LARGE SCALE GENOMIC DNA]</scope>
    <source>
        <strain evidence="2 3">9807</strain>
    </source>
</reference>
<dbReference type="Gene3D" id="3.90.1580.10">
    <property type="entry name" value="paralog of FGE (formylglycine-generating enzyme)"/>
    <property type="match status" value="1"/>
</dbReference>
<dbReference type="Proteomes" id="UP000003613">
    <property type="component" value="Unassembled WGS sequence"/>
</dbReference>
<sequence length="349" mass="40248">MKFDFDVVKVNAKGQEVERKKAEASYFAQDLGNGITLEMVAIPGGTFTMGTEDEEIERLVKIFNIEKLLKKFDAEWEIKRLEWEYACRGRNNIPARQSLCRRIRRAIITLSERKSVTVPPFFMGKYPITQAQWKAIAATATIDIDLWTNCSNFKGDELPVERVNWYQATEFCKRLSRETKREYRLPSEAEWEYACRAGTTTPFYFGETITGELANYCASETYANEPNGEYRQQTTPVGQFPPNAFGLYDMHGNVWEWCADTWHYNYDGAPSDGSAWIENGDDNCRYPYLYGDDNSSPLRGGSWFNNPYACRSAYRRLGFREGSGLRRDGDYDYFNLYGFRVVCGAGRTF</sequence>
<gene>
    <name evidence="2" type="ORF">MICAF_3020009</name>
</gene>